<feature type="compositionally biased region" description="Polar residues" evidence="2">
    <location>
        <begin position="285"/>
        <end position="298"/>
    </location>
</feature>
<feature type="region of interest" description="Disordered" evidence="2">
    <location>
        <begin position="1"/>
        <end position="75"/>
    </location>
</feature>
<feature type="compositionally biased region" description="Basic residues" evidence="2">
    <location>
        <begin position="308"/>
        <end position="318"/>
    </location>
</feature>
<sequence length="644" mass="67883">MLTRCDSLGLDGGATASNTDLDSDSSAASYMSVVSGESARRAYLKRGRGSSDPEETSGAVPAKGAAHKSKRGRGRPLNVELADAEVAASLRTAREARASIPSGPAHLSLAEPEEDQTSVALNQCVEASLRTILEVATKSSNIKGTLVKALKEAAANIKAAVSQLRERTMSEEVARLEAANARLQRDMEEMRRELKDLDKRRPAQPGEADIRQMLDEVSRANVETFGTILNARLAGLEDRLLPEPRRRPPLAADRRVEGNNPPASPPKAKKGAKKKKGPAEEPLPTTSGTGAQEQASTSAAAPGEAPPKKKRNKKKKKQPSLAAEEAAQARDRAAPTPAEAPWNMVVSRGAKKAAKKAAKGPEKTRPPERKAKLRAPKTAAVTLTLAPGAEESGATYATVLAEAKSRINLAELGIADVKFRRAATGARMLEVGGEAAPEKADSLAARLREVLGPEVVRVARPVKCAEVRITGLDDSVTAAEVVESVAREGGCAADAIRSGRLTVGPRGDGSLWLSVPVAAAKKVTDAGRVRVGWTSARVVLLASRPTRCFRCLETGHMGAKCPGEVDRSKLCFRCGKPDHRARDCVADPNCPVCEAAGKPAGHLIGGDGCATAGQRPAPKGRSAPTRRPRRKAKKAGAERMDTSP</sequence>
<feature type="compositionally biased region" description="Basic and acidic residues" evidence="2">
    <location>
        <begin position="359"/>
        <end position="370"/>
    </location>
</feature>
<feature type="compositionally biased region" description="Basic residues" evidence="2">
    <location>
        <begin position="267"/>
        <end position="276"/>
    </location>
</feature>
<feature type="region of interest" description="Disordered" evidence="2">
    <location>
        <begin position="193"/>
        <end position="212"/>
    </location>
</feature>
<evidence type="ECO:0000256" key="2">
    <source>
        <dbReference type="SAM" id="MobiDB-lite"/>
    </source>
</evidence>
<evidence type="ECO:0000259" key="3">
    <source>
        <dbReference type="PROSITE" id="PS50158"/>
    </source>
</evidence>
<evidence type="ECO:0000256" key="1">
    <source>
        <dbReference type="PROSITE-ProRule" id="PRU00047"/>
    </source>
</evidence>
<feature type="compositionally biased region" description="Polar residues" evidence="2">
    <location>
        <begin position="15"/>
        <end position="29"/>
    </location>
</feature>
<dbReference type="RefSeq" id="XP_013162534.1">
    <property type="nucleotide sequence ID" value="XM_013307080.1"/>
</dbReference>
<gene>
    <name evidence="4" type="primary">LOC106114020</name>
</gene>
<dbReference type="SUPFAM" id="SSF57756">
    <property type="entry name" value="Retrovirus zinc finger-like domains"/>
    <property type="match status" value="1"/>
</dbReference>
<feature type="compositionally biased region" description="Basic residues" evidence="2">
    <location>
        <begin position="65"/>
        <end position="74"/>
    </location>
</feature>
<keyword evidence="1" id="KW-0863">Zinc-finger</keyword>
<dbReference type="Pfam" id="PF00098">
    <property type="entry name" value="zf-CCHC"/>
    <property type="match status" value="1"/>
</dbReference>
<feature type="compositionally biased region" description="Basic and acidic residues" evidence="2">
    <location>
        <begin position="240"/>
        <end position="257"/>
    </location>
</feature>
<dbReference type="AlphaFoldDB" id="A0AAJ6Z0A5"/>
<proteinExistence type="predicted"/>
<feature type="compositionally biased region" description="Basic and acidic residues" evidence="2">
    <location>
        <begin position="635"/>
        <end position="644"/>
    </location>
</feature>
<feature type="compositionally biased region" description="Basic residues" evidence="2">
    <location>
        <begin position="349"/>
        <end position="358"/>
    </location>
</feature>
<reference evidence="4" key="1">
    <citation type="submission" date="2025-08" db="UniProtKB">
        <authorList>
            <consortium name="RefSeq"/>
        </authorList>
    </citation>
    <scope>IDENTIFICATION</scope>
</reference>
<feature type="region of interest" description="Disordered" evidence="2">
    <location>
        <begin position="240"/>
        <end position="375"/>
    </location>
</feature>
<name>A0AAJ6Z0A5_PAPXU</name>
<dbReference type="Proteomes" id="UP000694872">
    <property type="component" value="Unplaced"/>
</dbReference>
<dbReference type="Gene3D" id="4.10.60.10">
    <property type="entry name" value="Zinc finger, CCHC-type"/>
    <property type="match status" value="1"/>
</dbReference>
<organism evidence="4">
    <name type="scientific">Papilio xuthus</name>
    <name type="common">Asian swallowtail butterfly</name>
    <dbReference type="NCBI Taxonomy" id="66420"/>
    <lineage>
        <taxon>Eukaryota</taxon>
        <taxon>Metazoa</taxon>
        <taxon>Ecdysozoa</taxon>
        <taxon>Arthropoda</taxon>
        <taxon>Hexapoda</taxon>
        <taxon>Insecta</taxon>
        <taxon>Pterygota</taxon>
        <taxon>Neoptera</taxon>
        <taxon>Endopterygota</taxon>
        <taxon>Lepidoptera</taxon>
        <taxon>Glossata</taxon>
        <taxon>Ditrysia</taxon>
        <taxon>Papilionoidea</taxon>
        <taxon>Papilionidae</taxon>
        <taxon>Papilioninae</taxon>
        <taxon>Papilio</taxon>
    </lineage>
</organism>
<feature type="compositionally biased region" description="Basic residues" evidence="2">
    <location>
        <begin position="624"/>
        <end position="634"/>
    </location>
</feature>
<keyword evidence="1" id="KW-0862">Zinc</keyword>
<dbReference type="SMART" id="SM00343">
    <property type="entry name" value="ZnF_C2HC"/>
    <property type="match status" value="2"/>
</dbReference>
<protein>
    <submittedName>
        <fullName evidence="4">Neurofilament heavy polypeptide-like</fullName>
    </submittedName>
</protein>
<dbReference type="InterPro" id="IPR036875">
    <property type="entry name" value="Znf_CCHC_sf"/>
</dbReference>
<dbReference type="KEGG" id="pxu:106114020"/>
<dbReference type="InterPro" id="IPR001878">
    <property type="entry name" value="Znf_CCHC"/>
</dbReference>
<dbReference type="GO" id="GO:0008270">
    <property type="term" value="F:zinc ion binding"/>
    <property type="evidence" value="ECO:0007669"/>
    <property type="project" value="UniProtKB-KW"/>
</dbReference>
<feature type="region of interest" description="Disordered" evidence="2">
    <location>
        <begin position="606"/>
        <end position="644"/>
    </location>
</feature>
<dbReference type="PROSITE" id="PS50158">
    <property type="entry name" value="ZF_CCHC"/>
    <property type="match status" value="2"/>
</dbReference>
<keyword evidence="1" id="KW-0479">Metal-binding</keyword>
<accession>A0AAJ6Z0A5</accession>
<dbReference type="GeneID" id="106114020"/>
<feature type="domain" description="CCHC-type" evidence="3">
    <location>
        <begin position="571"/>
        <end position="584"/>
    </location>
</feature>
<feature type="domain" description="CCHC-type" evidence="3">
    <location>
        <begin position="547"/>
        <end position="562"/>
    </location>
</feature>
<evidence type="ECO:0000313" key="4">
    <source>
        <dbReference type="RefSeq" id="XP_013162534.1"/>
    </source>
</evidence>
<dbReference type="GO" id="GO:0003676">
    <property type="term" value="F:nucleic acid binding"/>
    <property type="evidence" value="ECO:0007669"/>
    <property type="project" value="InterPro"/>
</dbReference>